<keyword evidence="5 10" id="KW-0808">Transferase</keyword>
<evidence type="ECO:0000256" key="10">
    <source>
        <dbReference type="PIRNR" id="PIRNR010130"/>
    </source>
</evidence>
<name>A0A7Y0HPK2_9CLOT</name>
<dbReference type="EC" id="2.3.1.222" evidence="3 10"/>
<organism evidence="11 12">
    <name type="scientific">Clostridium muellerianum</name>
    <dbReference type="NCBI Taxonomy" id="2716538"/>
    <lineage>
        <taxon>Bacteria</taxon>
        <taxon>Bacillati</taxon>
        <taxon>Bacillota</taxon>
        <taxon>Clostridia</taxon>
        <taxon>Eubacteriales</taxon>
        <taxon>Clostridiaceae</taxon>
        <taxon>Clostridium</taxon>
    </lineage>
</organism>
<dbReference type="GO" id="GO:0046872">
    <property type="term" value="F:metal ion binding"/>
    <property type="evidence" value="ECO:0007669"/>
    <property type="project" value="UniProtKB-KW"/>
</dbReference>
<sequence>MASLDLEFIVQEALKRIEEKLSIQVEASGRHVHLSREDVELLFGSGYKLTKAKELSQVGEYACKERVTLIGPKGTIKNVVVLGPERKNTQIELSLTDALSLGIKAPIRESGNIKGSAAITVATEKSSKDFKEGAIVAKRHIHLCPKDAAFYNVKDKEIVKVKVLSSRPLIFDDVVIRVNENFRTFMHIDYDEANACGFVKGTRAKILK</sequence>
<evidence type="ECO:0000256" key="2">
    <source>
        <dbReference type="ARBA" id="ARBA00007342"/>
    </source>
</evidence>
<accession>A0A7Y0HPK2</accession>
<dbReference type="InterPro" id="IPR008300">
    <property type="entry name" value="PTAC"/>
</dbReference>
<evidence type="ECO:0000256" key="4">
    <source>
        <dbReference type="ARBA" id="ARBA00020837"/>
    </source>
</evidence>
<dbReference type="GO" id="GO:0016747">
    <property type="term" value="F:acyltransferase activity, transferring groups other than amino-acyl groups"/>
    <property type="evidence" value="ECO:0007669"/>
    <property type="project" value="InterPro"/>
</dbReference>
<evidence type="ECO:0000256" key="3">
    <source>
        <dbReference type="ARBA" id="ARBA00012206"/>
    </source>
</evidence>
<dbReference type="PIRSF" id="PIRSF010130">
    <property type="entry name" value="PduL"/>
    <property type="match status" value="1"/>
</dbReference>
<comment type="caution">
    <text evidence="11">The sequence shown here is derived from an EMBL/GenBank/DDBJ whole genome shotgun (WGS) entry which is preliminary data.</text>
</comment>
<comment type="function">
    <text evidence="10">Involved in 1,2-propanediol (1,2-PD) degradation by catalyzing the conversion of propanoyl-CoA to propanoyl-phosphate.</text>
</comment>
<proteinExistence type="inferred from homology"/>
<dbReference type="Pfam" id="PF06130">
    <property type="entry name" value="PTAC"/>
    <property type="match status" value="1"/>
</dbReference>
<reference evidence="11 12" key="1">
    <citation type="submission" date="2020-06" db="EMBL/GenBank/DDBJ databases">
        <title>Complete Genome Sequence of Clostridium muelleri sp. nov. P21T, an Acid-Alcohol Producing Acetogen Isolated from Old Hay.</title>
        <authorList>
            <person name="Duncan K.E."/>
            <person name="Tanner R.S."/>
        </authorList>
    </citation>
    <scope>NUCLEOTIDE SEQUENCE [LARGE SCALE GENOMIC DNA]</scope>
    <source>
        <strain evidence="11 12">P21</strain>
    </source>
</reference>
<evidence type="ECO:0000256" key="9">
    <source>
        <dbReference type="ARBA" id="ARBA00047589"/>
    </source>
</evidence>
<dbReference type="EMBL" id="JABBNI010000025">
    <property type="protein sequence ID" value="NMM63797.1"/>
    <property type="molecule type" value="Genomic_DNA"/>
</dbReference>
<dbReference type="NCBIfam" id="NF040837">
    <property type="entry name" value="BMC_EutD_Gpos"/>
    <property type="match status" value="1"/>
</dbReference>
<protein>
    <recommendedName>
        <fullName evidence="4 10">Phosphate propanoyltransferase</fullName>
        <ecNumber evidence="3 10">2.3.1.222</ecNumber>
    </recommendedName>
</protein>
<comment type="similarity">
    <text evidence="2 10">Belongs to the PduL family.</text>
</comment>
<gene>
    <name evidence="11" type="ORF">HBE96_14160</name>
</gene>
<dbReference type="UniPathway" id="UPA00621"/>
<evidence type="ECO:0000256" key="1">
    <source>
        <dbReference type="ARBA" id="ARBA00001947"/>
    </source>
</evidence>
<evidence type="ECO:0000313" key="12">
    <source>
        <dbReference type="Proteomes" id="UP000537131"/>
    </source>
</evidence>
<evidence type="ECO:0000256" key="6">
    <source>
        <dbReference type="ARBA" id="ARBA00022723"/>
    </source>
</evidence>
<dbReference type="PANTHER" id="PTHR39453:SF1">
    <property type="entry name" value="PHOSPHATE PROPANOYLTRANSFERASE"/>
    <property type="match status" value="1"/>
</dbReference>
<keyword evidence="6" id="KW-0479">Metal-binding</keyword>
<comment type="cofactor">
    <cofactor evidence="1">
        <name>Zn(2+)</name>
        <dbReference type="ChEBI" id="CHEBI:29105"/>
    </cofactor>
</comment>
<dbReference type="Proteomes" id="UP000537131">
    <property type="component" value="Unassembled WGS sequence"/>
</dbReference>
<evidence type="ECO:0000256" key="8">
    <source>
        <dbReference type="ARBA" id="ARBA00023315"/>
    </source>
</evidence>
<keyword evidence="12" id="KW-1185">Reference proteome</keyword>
<keyword evidence="7" id="KW-0862">Zinc</keyword>
<dbReference type="GO" id="GO:0051144">
    <property type="term" value="P:1,2-propanediol catabolic process"/>
    <property type="evidence" value="ECO:0007669"/>
    <property type="project" value="UniProtKB-UniPathway"/>
</dbReference>
<comment type="catalytic activity">
    <reaction evidence="9 10">
        <text>propanoyl-CoA + phosphate = propanoyl phosphate + CoA</text>
        <dbReference type="Rhea" id="RHEA:28046"/>
        <dbReference type="ChEBI" id="CHEBI:43474"/>
        <dbReference type="ChEBI" id="CHEBI:57287"/>
        <dbReference type="ChEBI" id="CHEBI:57392"/>
        <dbReference type="ChEBI" id="CHEBI:58933"/>
        <dbReference type="EC" id="2.3.1.222"/>
    </reaction>
</comment>
<evidence type="ECO:0000256" key="7">
    <source>
        <dbReference type="ARBA" id="ARBA00022833"/>
    </source>
</evidence>
<dbReference type="AlphaFoldDB" id="A0A7Y0HPK2"/>
<evidence type="ECO:0000313" key="11">
    <source>
        <dbReference type="EMBL" id="NMM63797.1"/>
    </source>
</evidence>
<keyword evidence="8 10" id="KW-0012">Acyltransferase</keyword>
<evidence type="ECO:0000256" key="5">
    <source>
        <dbReference type="ARBA" id="ARBA00022679"/>
    </source>
</evidence>
<dbReference type="NCBIfam" id="NF011652">
    <property type="entry name" value="PRK15070.1"/>
    <property type="match status" value="1"/>
</dbReference>
<comment type="pathway">
    <text evidence="10">Polyol metabolism; 1,2-propanediol degradation.</text>
</comment>
<dbReference type="PANTHER" id="PTHR39453">
    <property type="entry name" value="PHOSPHATE PROPANOYLTRANSFERASE"/>
    <property type="match status" value="1"/>
</dbReference>